<evidence type="ECO:0000313" key="3">
    <source>
        <dbReference type="Proteomes" id="UP001249851"/>
    </source>
</evidence>
<reference evidence="2" key="2">
    <citation type="journal article" date="2023" name="Science">
        <title>Genomic signatures of disease resistance in endangered staghorn corals.</title>
        <authorList>
            <person name="Vollmer S.V."/>
            <person name="Selwyn J.D."/>
            <person name="Despard B.A."/>
            <person name="Roesel C.L."/>
        </authorList>
    </citation>
    <scope>NUCLEOTIDE SEQUENCE</scope>
    <source>
        <strain evidence="2">K2</strain>
    </source>
</reference>
<sequence>MKKKHSPNKASRENQAPKAQRGNNEAVNAARCIDPAISALQKFSKMERPPTPYGDVENGRVETEDSSQQVSDAAVVPKPPSDPHGSKERHNCRRKVKRRKDEDKNK</sequence>
<organism evidence="2 3">
    <name type="scientific">Acropora cervicornis</name>
    <name type="common">Staghorn coral</name>
    <dbReference type="NCBI Taxonomy" id="6130"/>
    <lineage>
        <taxon>Eukaryota</taxon>
        <taxon>Metazoa</taxon>
        <taxon>Cnidaria</taxon>
        <taxon>Anthozoa</taxon>
        <taxon>Hexacorallia</taxon>
        <taxon>Scleractinia</taxon>
        <taxon>Astrocoeniina</taxon>
        <taxon>Acroporidae</taxon>
        <taxon>Acropora</taxon>
    </lineage>
</organism>
<accession>A0AAD9PYV2</accession>
<feature type="region of interest" description="Disordered" evidence="1">
    <location>
        <begin position="1"/>
        <end position="106"/>
    </location>
</feature>
<dbReference type="Proteomes" id="UP001249851">
    <property type="component" value="Unassembled WGS sequence"/>
</dbReference>
<protein>
    <submittedName>
        <fullName evidence="2">Uncharacterized protein</fullName>
    </submittedName>
</protein>
<evidence type="ECO:0000256" key="1">
    <source>
        <dbReference type="SAM" id="MobiDB-lite"/>
    </source>
</evidence>
<name>A0AAD9PYV2_ACRCE</name>
<dbReference type="EMBL" id="JARQWQ010000100">
    <property type="protein sequence ID" value="KAK2551200.1"/>
    <property type="molecule type" value="Genomic_DNA"/>
</dbReference>
<comment type="caution">
    <text evidence="2">The sequence shown here is derived from an EMBL/GenBank/DDBJ whole genome shotgun (WGS) entry which is preliminary data.</text>
</comment>
<reference evidence="2" key="1">
    <citation type="journal article" date="2023" name="G3 (Bethesda)">
        <title>Whole genome assembly and annotation of the endangered Caribbean coral Acropora cervicornis.</title>
        <authorList>
            <person name="Selwyn J.D."/>
            <person name="Vollmer S.V."/>
        </authorList>
    </citation>
    <scope>NUCLEOTIDE SEQUENCE</scope>
    <source>
        <strain evidence="2">K2</strain>
    </source>
</reference>
<evidence type="ECO:0000313" key="2">
    <source>
        <dbReference type="EMBL" id="KAK2551200.1"/>
    </source>
</evidence>
<proteinExistence type="predicted"/>
<dbReference type="AlphaFoldDB" id="A0AAD9PYV2"/>
<gene>
    <name evidence="2" type="ORF">P5673_027962</name>
</gene>
<keyword evidence="3" id="KW-1185">Reference proteome</keyword>